<dbReference type="AlphaFoldDB" id="A0A0L6VNP2"/>
<comment type="caution">
    <text evidence="2">The sequence shown here is derived from an EMBL/GenBank/DDBJ whole genome shotgun (WGS) entry which is preliminary data.</text>
</comment>
<feature type="compositionally biased region" description="Acidic residues" evidence="1">
    <location>
        <begin position="1090"/>
        <end position="1100"/>
    </location>
</feature>
<feature type="region of interest" description="Disordered" evidence="1">
    <location>
        <begin position="11"/>
        <end position="134"/>
    </location>
</feature>
<feature type="region of interest" description="Disordered" evidence="1">
    <location>
        <begin position="284"/>
        <end position="359"/>
    </location>
</feature>
<feature type="compositionally biased region" description="Polar residues" evidence="1">
    <location>
        <begin position="967"/>
        <end position="984"/>
    </location>
</feature>
<dbReference type="Proteomes" id="UP000037035">
    <property type="component" value="Unassembled WGS sequence"/>
</dbReference>
<feature type="region of interest" description="Disordered" evidence="1">
    <location>
        <begin position="1081"/>
        <end position="1174"/>
    </location>
</feature>
<evidence type="ECO:0000313" key="2">
    <source>
        <dbReference type="EMBL" id="KNZ61780.1"/>
    </source>
</evidence>
<name>A0A0L6VNP2_9BASI</name>
<feature type="compositionally biased region" description="Basic and acidic residues" evidence="1">
    <location>
        <begin position="305"/>
        <end position="326"/>
    </location>
</feature>
<evidence type="ECO:0000313" key="3">
    <source>
        <dbReference type="Proteomes" id="UP000037035"/>
    </source>
</evidence>
<feature type="compositionally biased region" description="Polar residues" evidence="1">
    <location>
        <begin position="39"/>
        <end position="55"/>
    </location>
</feature>
<accession>A0A0L6VNP2</accession>
<dbReference type="Gene3D" id="1.25.40.10">
    <property type="entry name" value="Tetratricopeptide repeat domain"/>
    <property type="match status" value="1"/>
</dbReference>
<feature type="compositionally biased region" description="Polar residues" evidence="1">
    <location>
        <begin position="941"/>
        <end position="958"/>
    </location>
</feature>
<gene>
    <name evidence="2" type="ORF">VP01_1358g1</name>
</gene>
<feature type="compositionally biased region" description="Polar residues" evidence="1">
    <location>
        <begin position="90"/>
        <end position="101"/>
    </location>
</feature>
<organism evidence="2 3">
    <name type="scientific">Puccinia sorghi</name>
    <dbReference type="NCBI Taxonomy" id="27349"/>
    <lineage>
        <taxon>Eukaryota</taxon>
        <taxon>Fungi</taxon>
        <taxon>Dikarya</taxon>
        <taxon>Basidiomycota</taxon>
        <taxon>Pucciniomycotina</taxon>
        <taxon>Pucciniomycetes</taxon>
        <taxon>Pucciniales</taxon>
        <taxon>Pucciniaceae</taxon>
        <taxon>Puccinia</taxon>
    </lineage>
</organism>
<feature type="compositionally biased region" description="Polar residues" evidence="1">
    <location>
        <begin position="683"/>
        <end position="693"/>
    </location>
</feature>
<proteinExistence type="predicted"/>
<sequence>MTLPWFPYTDQSFTGLLDDEDQQDTPLIEETSKNDIPICSQSINDEHNTSISAPSSDDVVVLPTRSFPPPPPSTSSSSNSPIKHLKQKSNHITTISPSQVINEKHLPLHIRTNNSLPKSNPPLSLPASARRPPPLDLLNRLEMEEWRNQTGIDDRHSLSLRPTNSKSLTGSLNMNSSGTPDLDRSGLVGVGGEERRGIKDRWGNSWGLESHVLSPLSEHTERSLTTVGSALSLSTRKSTHSLHSLDSTSNSIAQRLEQADSSSFRKIKLGSNLIPTGMIMRAGPANRIDSPNTLNPLNHNHNHSNSKELPHILLEEKLKRKEERRLKREKRDKRRADEIKSSETLAQKQERRRQEKKRKEEFLEKKNQILLRLQEDVENPQLVRDLGILYLTSNVGIAGLKLAIRHLETSLQMNDSDPLAWSSLGKAWSQLHGIPEMELVKLPDARDTNKAQQAHNATIGLRKAIINSRTHADALKYKVEWARYLEKLGRWRDSLGVIGEVIKNEGKMEPLCWAALGFVGLRLIFGWPPLENLEASDFEQGFLLPQEGNDDDNERRNIINHHQNSKAQETLSHPDRIKLLSQVHHAFQRALALIDQQINAATLQHHQNSKGKTPASDNMNRLEKLKNHYHFQLLKVDALEKEMLTKSPTSPNLPVGSSLHKIKSNDDDNDQEELSREPIEPSSVIQSNTTQTDDGPKEEETELMTEEIHECASPSVHTGSPALSYVVPVGMDPEPTNYVGVITAAAAAVSSSSQPPISRTFSGLDLMSSHLLHLPQEHTSGSREQEITAADNVDRSPPQENYEPSMPRDWQPQAAPVNLTTSHPLFSSEGPELVVQYDDLDTTNDFSDSRFSDPFRPTSSLGHHLSLVNQIALPHSDASLPTSSMPAPVDSPTPPPPDRSNTLLDDQNLAGSSLHISPVAPKEEGQPTATTPTQAAEHSRSVNSSDNLPKVHSSSPTGSVVGVAAADSQSHVEPTAISPQALKTSSSSSHSHLPRSCSAESPDNLKHQDDSRMELDKILESKFHTIDPDKVMAFLAMDSDYHSKVLRLRRKLVRLEEEREMKRKEMFALLGLLGSESSSVSKHLLQGQEDPVELEEEEEDKSSSSSGSAGMEERRAGVGEEVEVARLRERRVSEAGGMRRGGQVALGRGRPPSSYGSARPSSCLGHARTGSLDPTEVQRLHTRGSSSLFFATTPRPPHSDHFTAVANAHSPALGCGDASIPPPPSSISPAGNTEAHIALQGIAAILKLASSSTSGSAVATTISGGGGGGGDLHHPLSSS</sequence>
<feature type="region of interest" description="Disordered" evidence="1">
    <location>
        <begin position="153"/>
        <end position="186"/>
    </location>
</feature>
<protein>
    <submittedName>
        <fullName evidence="2">Uncharacterized protein</fullName>
    </submittedName>
</protein>
<feature type="region of interest" description="Disordered" evidence="1">
    <location>
        <begin position="1256"/>
        <end position="1279"/>
    </location>
</feature>
<feature type="compositionally biased region" description="Basic and acidic residues" evidence="1">
    <location>
        <begin position="1111"/>
        <end position="1133"/>
    </location>
</feature>
<feature type="compositionally biased region" description="Basic and acidic residues" evidence="1">
    <location>
        <begin position="348"/>
        <end position="359"/>
    </location>
</feature>
<dbReference type="VEuPathDB" id="FungiDB:VP01_1358g1"/>
<dbReference type="EMBL" id="LAVV01003987">
    <property type="protein sequence ID" value="KNZ61780.1"/>
    <property type="molecule type" value="Genomic_DNA"/>
</dbReference>
<dbReference type="CDD" id="cd22249">
    <property type="entry name" value="UDM1_RNF168_RNF169-like"/>
    <property type="match status" value="1"/>
</dbReference>
<evidence type="ECO:0000256" key="1">
    <source>
        <dbReference type="SAM" id="MobiDB-lite"/>
    </source>
</evidence>
<feature type="region of interest" description="Disordered" evidence="1">
    <location>
        <begin position="646"/>
        <end position="704"/>
    </location>
</feature>
<dbReference type="STRING" id="27349.A0A0L6VNP2"/>
<feature type="compositionally biased region" description="Polar residues" evidence="1">
    <location>
        <begin position="160"/>
        <end position="179"/>
    </location>
</feature>
<feature type="compositionally biased region" description="Low complexity" evidence="1">
    <location>
        <begin position="926"/>
        <end position="936"/>
    </location>
</feature>
<feature type="region of interest" description="Disordered" evidence="1">
    <location>
        <begin position="917"/>
        <end position="1008"/>
    </location>
</feature>
<dbReference type="InterPro" id="IPR011990">
    <property type="entry name" value="TPR-like_helical_dom_sf"/>
</dbReference>
<dbReference type="OrthoDB" id="2507127at2759"/>
<feature type="compositionally biased region" description="Pro residues" evidence="1">
    <location>
        <begin position="889"/>
        <end position="898"/>
    </location>
</feature>
<reference evidence="2 3" key="1">
    <citation type="submission" date="2015-08" db="EMBL/GenBank/DDBJ databases">
        <title>Next Generation Sequencing and Analysis of the Genome of Puccinia sorghi L Schw, the Causal Agent of Maize Common Rust.</title>
        <authorList>
            <person name="Rochi L."/>
            <person name="Burguener G."/>
            <person name="Darino M."/>
            <person name="Turjanski A."/>
            <person name="Kreff E."/>
            <person name="Dieguez M.J."/>
            <person name="Sacco F."/>
        </authorList>
    </citation>
    <scope>NUCLEOTIDE SEQUENCE [LARGE SCALE GENOMIC DNA]</scope>
    <source>
        <strain evidence="2 3">RO10H11247</strain>
    </source>
</reference>
<feature type="compositionally biased region" description="Low complexity" evidence="1">
    <location>
        <begin position="290"/>
        <end position="299"/>
    </location>
</feature>
<keyword evidence="3" id="KW-1185">Reference proteome</keyword>
<feature type="region of interest" description="Disordered" evidence="1">
    <location>
        <begin position="876"/>
        <end position="905"/>
    </location>
</feature>